<keyword evidence="1" id="KW-0812">Transmembrane</keyword>
<dbReference type="Proteomes" id="UP000829196">
    <property type="component" value="Unassembled WGS sequence"/>
</dbReference>
<sequence>MKFQKGTSSWWRVLLFGAPFVYIYKQLFLILLQTQETLQTQSIYNNLENKTLHFFL</sequence>
<comment type="caution">
    <text evidence="2">The sequence shown here is derived from an EMBL/GenBank/DDBJ whole genome shotgun (WGS) entry which is preliminary data.</text>
</comment>
<dbReference type="EMBL" id="JAGYWB010000005">
    <property type="protein sequence ID" value="KAI0523623.1"/>
    <property type="molecule type" value="Genomic_DNA"/>
</dbReference>
<protein>
    <submittedName>
        <fullName evidence="2">Uncharacterized protein</fullName>
    </submittedName>
</protein>
<proteinExistence type="predicted"/>
<keyword evidence="1" id="KW-0472">Membrane</keyword>
<dbReference type="AlphaFoldDB" id="A0A8T3C268"/>
<evidence type="ECO:0000313" key="3">
    <source>
        <dbReference type="Proteomes" id="UP000829196"/>
    </source>
</evidence>
<organism evidence="2 3">
    <name type="scientific">Dendrobium nobile</name>
    <name type="common">Orchid</name>
    <dbReference type="NCBI Taxonomy" id="94219"/>
    <lineage>
        <taxon>Eukaryota</taxon>
        <taxon>Viridiplantae</taxon>
        <taxon>Streptophyta</taxon>
        <taxon>Embryophyta</taxon>
        <taxon>Tracheophyta</taxon>
        <taxon>Spermatophyta</taxon>
        <taxon>Magnoliopsida</taxon>
        <taxon>Liliopsida</taxon>
        <taxon>Asparagales</taxon>
        <taxon>Orchidaceae</taxon>
        <taxon>Epidendroideae</taxon>
        <taxon>Malaxideae</taxon>
        <taxon>Dendrobiinae</taxon>
        <taxon>Dendrobium</taxon>
    </lineage>
</organism>
<evidence type="ECO:0000256" key="1">
    <source>
        <dbReference type="SAM" id="Phobius"/>
    </source>
</evidence>
<accession>A0A8T3C268</accession>
<reference evidence="2" key="1">
    <citation type="journal article" date="2022" name="Front. Genet.">
        <title>Chromosome-Scale Assembly of the Dendrobium nobile Genome Provides Insights Into the Molecular Mechanism of the Biosynthesis of the Medicinal Active Ingredient of Dendrobium.</title>
        <authorList>
            <person name="Xu Q."/>
            <person name="Niu S.-C."/>
            <person name="Li K.-L."/>
            <person name="Zheng P.-J."/>
            <person name="Zhang X.-J."/>
            <person name="Jia Y."/>
            <person name="Liu Y."/>
            <person name="Niu Y.-X."/>
            <person name="Yu L.-H."/>
            <person name="Chen D.-F."/>
            <person name="Zhang G.-Q."/>
        </authorList>
    </citation>
    <scope>NUCLEOTIDE SEQUENCE</scope>
    <source>
        <tissue evidence="2">Leaf</tissue>
    </source>
</reference>
<gene>
    <name evidence="2" type="ORF">KFK09_006019</name>
</gene>
<keyword evidence="3" id="KW-1185">Reference proteome</keyword>
<name>A0A8T3C268_DENNO</name>
<keyword evidence="1" id="KW-1133">Transmembrane helix</keyword>
<feature type="transmembrane region" description="Helical" evidence="1">
    <location>
        <begin position="12"/>
        <end position="32"/>
    </location>
</feature>
<evidence type="ECO:0000313" key="2">
    <source>
        <dbReference type="EMBL" id="KAI0523623.1"/>
    </source>
</evidence>